<sequence>MQSSLQLLLIGQIQPLIHWHGSKSVQLIMNGKIISAVIPTTSSFERSVVMKEGFYSIVLHAHLPYVRHLEEHRLEENWLFEAITESYIPLINAIEQANKAHAVTLSISPPLIEMLADPLLKKRYHLYLKNTEKLLKKEYRFQKENGVSPGLLNFYKEKYARIRSFQKRWQGRVLDAIIQLDKRGLMTCITSSATHTFLPYLLTEQGIRLQVQEGLRCFENHFNYRPTGFWTPECAFNELVDKVLSEEGICYTFVDEHTVSLAKPSPKNGTSSPVLSPNGVALFARHTELSAKVWSSTDGYPGDEWYREFYRDIAYERNWAYIKPYMHPEGIRIDSGLKFNRITGDVEKKAAYEPERAKKRVIEHADHFRQSINEQVDQHGRSSSPPYLMMTPFDAELFGHWWFEGPLWINQLLNDSTDSVHWITPEIYLSQYGHSLETVSVPFSTWGRDGDGSVWLNERNSWVYPIFHQMEEALLTLANRFNNQATEFETNVFNQLAREWMLATSSDWAFIMDGDTSTQYAVSRIKEHETRFHALLNAFISGEATTSRLNEQYAEYPFLPKVQGTAFLNVSRHHNQDVTKLTTRKTILMLSWEYPPVIAGGLSVHVFELAKALAKQHYDIHVVTCHVEGCLPYMKENGIHVHRVQSLQPDARSFNDWIGGLNFAMVRVGVELAKSYRIDLIHAHDWLVAVAAVGLKQKLEIPILVTIHATECGRTKGHLNTRQKLIHSKEQRLMQEAKHLIVCSQAMKKELSHYYKISEQKISIIPNAVSEARSYNYTLPTIDTLQIFSFGRLVPEKGFQTLLTALYELGDSIVMNVKIAGEGPYKTVLEELITDYKLGNRVHLTGFLDDKQCSQALALSQIIVVPSDYEPFGLVALEAMYAGKAVVASKVGGLKELITNGETGMLFEPGDVKGLCEILIHLQENPSLIGRLGRAAADYVTRHFSWEQSAIQTGIEYDRVFQTNKLSAH</sequence>
<dbReference type="Gene3D" id="3.40.50.2000">
    <property type="entry name" value="Glycogen Phosphorylase B"/>
    <property type="match status" value="2"/>
</dbReference>
<dbReference type="InterPro" id="IPR037090">
    <property type="entry name" value="57_glycoside_trans_central"/>
</dbReference>
<feature type="binding site" evidence="4">
    <location>
        <position position="507"/>
    </location>
    <ligand>
        <name>substrate</name>
    </ligand>
</feature>
<gene>
    <name evidence="10" type="ORF">FN960_10210</name>
</gene>
<dbReference type="SUPFAM" id="SSF88713">
    <property type="entry name" value="Glycoside hydrolase/deacetylase"/>
    <property type="match status" value="1"/>
</dbReference>
<comment type="similarity">
    <text evidence="1 5">Belongs to the glycosyl hydrolase 57 family.</text>
</comment>
<evidence type="ECO:0000256" key="1">
    <source>
        <dbReference type="ARBA" id="ARBA00006821"/>
    </source>
</evidence>
<dbReference type="GO" id="GO:0030979">
    <property type="term" value="P:alpha-glucan biosynthetic process"/>
    <property type="evidence" value="ECO:0007669"/>
    <property type="project" value="InterPro"/>
</dbReference>
<evidence type="ECO:0000259" key="6">
    <source>
        <dbReference type="Pfam" id="PF00534"/>
    </source>
</evidence>
<dbReference type="Pfam" id="PF00534">
    <property type="entry name" value="Glycos_transf_1"/>
    <property type="match status" value="1"/>
</dbReference>
<dbReference type="EMBL" id="VLXZ01000005">
    <property type="protein sequence ID" value="TSB46718.1"/>
    <property type="molecule type" value="Genomic_DNA"/>
</dbReference>
<dbReference type="InterPro" id="IPR028995">
    <property type="entry name" value="Glyco_hydro_57/38_cen_sf"/>
</dbReference>
<dbReference type="SUPFAM" id="SSF53756">
    <property type="entry name" value="UDP-Glycosyltransferase/glycogen phosphorylase"/>
    <property type="match status" value="1"/>
</dbReference>
<dbReference type="CDD" id="cd10792">
    <property type="entry name" value="GH57N_AmyC_like"/>
    <property type="match status" value="1"/>
</dbReference>
<dbReference type="Pfam" id="PF13439">
    <property type="entry name" value="Glyco_transf_4"/>
    <property type="match status" value="1"/>
</dbReference>
<dbReference type="PANTHER" id="PTHR41695">
    <property type="entry name" value="1,4-ALPHA-GLUCAN BRANCHING ENZYME RV3031-RELATED"/>
    <property type="match status" value="1"/>
</dbReference>
<protein>
    <submittedName>
        <fullName evidence="10">DUF1957 domain-containing protein</fullName>
    </submittedName>
</protein>
<feature type="domain" description="1,4-alpha-glucan branching enzyme C-terminal" evidence="8">
    <location>
        <begin position="468"/>
        <end position="564"/>
    </location>
</feature>
<accession>A0A553ZZ51</accession>
<evidence type="ECO:0000256" key="3">
    <source>
        <dbReference type="PIRSR" id="PIRSR640042-1"/>
    </source>
</evidence>
<evidence type="ECO:0000313" key="10">
    <source>
        <dbReference type="EMBL" id="TSB46718.1"/>
    </source>
</evidence>
<feature type="domain" description="Glycosyl transferase family 1" evidence="6">
    <location>
        <begin position="786"/>
        <end position="936"/>
    </location>
</feature>
<dbReference type="InterPro" id="IPR011330">
    <property type="entry name" value="Glyco_hydro/deAcase_b/a-brl"/>
</dbReference>
<feature type="binding site" evidence="4">
    <location>
        <position position="302"/>
    </location>
    <ligand>
        <name>substrate</name>
    </ligand>
</feature>
<evidence type="ECO:0000259" key="8">
    <source>
        <dbReference type="Pfam" id="PF09210"/>
    </source>
</evidence>
<name>A0A553ZZ51_9BACI</name>
<dbReference type="InterPro" id="IPR015293">
    <property type="entry name" value="BE_C"/>
</dbReference>
<proteinExistence type="inferred from homology"/>
<feature type="active site" description="Nucleophile" evidence="3">
    <location>
        <position position="233"/>
    </location>
</feature>
<dbReference type="Pfam" id="PF03065">
    <property type="entry name" value="Glyco_hydro_57"/>
    <property type="match status" value="1"/>
</dbReference>
<dbReference type="AlphaFoldDB" id="A0A553ZZ51"/>
<feature type="binding site" evidence="4">
    <location>
        <position position="285"/>
    </location>
    <ligand>
        <name>substrate</name>
    </ligand>
</feature>
<dbReference type="InterPro" id="IPR040042">
    <property type="entry name" value="Branching_enz_MT3115-like"/>
</dbReference>
<evidence type="ECO:0000256" key="4">
    <source>
        <dbReference type="PIRSR" id="PIRSR640042-2"/>
    </source>
</evidence>
<evidence type="ECO:0000259" key="9">
    <source>
        <dbReference type="Pfam" id="PF13439"/>
    </source>
</evidence>
<keyword evidence="2 5" id="KW-0119">Carbohydrate metabolism</keyword>
<dbReference type="GO" id="GO:0005576">
    <property type="term" value="C:extracellular region"/>
    <property type="evidence" value="ECO:0007669"/>
    <property type="project" value="TreeGrafter"/>
</dbReference>
<reference evidence="10 11" key="1">
    <citation type="submission" date="2019-07" db="EMBL/GenBank/DDBJ databases">
        <authorList>
            <person name="Park Y.J."/>
            <person name="Jeong S.E."/>
            <person name="Jung H.S."/>
        </authorList>
    </citation>
    <scope>NUCLEOTIDE SEQUENCE [LARGE SCALE GENOMIC DNA]</scope>
    <source>
        <strain evidence="11">P16(2019)</strain>
    </source>
</reference>
<dbReference type="CDD" id="cd03801">
    <property type="entry name" value="GT4_PimA-like"/>
    <property type="match status" value="1"/>
</dbReference>
<dbReference type="InterPro" id="IPR001296">
    <property type="entry name" value="Glyco_trans_1"/>
</dbReference>
<dbReference type="Gene3D" id="1.20.1430.10">
    <property type="entry name" value="Families 57/38 glycoside transferase, middle domain"/>
    <property type="match status" value="1"/>
</dbReference>
<dbReference type="PANTHER" id="PTHR41695:SF1">
    <property type="entry name" value="1,4-ALPHA-GLUCAN BRANCHING ENZYME TK1436"/>
    <property type="match status" value="1"/>
</dbReference>
<dbReference type="Gene3D" id="3.20.110.10">
    <property type="entry name" value="Glycoside hydrolase 38, N terminal domain"/>
    <property type="match status" value="1"/>
</dbReference>
<dbReference type="SUPFAM" id="SSF88688">
    <property type="entry name" value="Families 57/38 glycoside transferase middle domain"/>
    <property type="match status" value="1"/>
</dbReference>
<dbReference type="GO" id="GO:0003844">
    <property type="term" value="F:1,4-alpha-glucan branching enzyme activity"/>
    <property type="evidence" value="ECO:0007669"/>
    <property type="project" value="InterPro"/>
</dbReference>
<dbReference type="InterPro" id="IPR028098">
    <property type="entry name" value="Glyco_trans_4-like_N"/>
</dbReference>
<comment type="caution">
    <text evidence="10">The sequence shown here is derived from an EMBL/GenBank/DDBJ whole genome shotgun (WGS) entry which is preliminary data.</text>
</comment>
<evidence type="ECO:0000256" key="2">
    <source>
        <dbReference type="ARBA" id="ARBA00023277"/>
    </source>
</evidence>
<feature type="active site" description="Proton donor" evidence="3">
    <location>
        <position position="394"/>
    </location>
</feature>
<evidence type="ECO:0000256" key="5">
    <source>
        <dbReference type="RuleBase" id="RU361196"/>
    </source>
</evidence>
<organism evidence="10 11">
    <name type="scientific">Alkalicoccobacillus porphyridii</name>
    <dbReference type="NCBI Taxonomy" id="2597270"/>
    <lineage>
        <taxon>Bacteria</taxon>
        <taxon>Bacillati</taxon>
        <taxon>Bacillota</taxon>
        <taxon>Bacilli</taxon>
        <taxon>Bacillales</taxon>
        <taxon>Bacillaceae</taxon>
        <taxon>Alkalicoccobacillus</taxon>
    </lineage>
</organism>
<keyword evidence="11" id="KW-1185">Reference proteome</keyword>
<dbReference type="InterPro" id="IPR004300">
    <property type="entry name" value="Glyco_hydro_57_N"/>
</dbReference>
<dbReference type="OrthoDB" id="9803279at2"/>
<dbReference type="InterPro" id="IPR027291">
    <property type="entry name" value="Glyco_hydro_38_N_sf"/>
</dbReference>
<dbReference type="Proteomes" id="UP000318521">
    <property type="component" value="Unassembled WGS sequence"/>
</dbReference>
<dbReference type="Pfam" id="PF09210">
    <property type="entry name" value="BE_C"/>
    <property type="match status" value="1"/>
</dbReference>
<feature type="domain" description="Glycoside hydrolase family 57 N-terminal" evidence="7">
    <location>
        <begin position="57"/>
        <end position="365"/>
    </location>
</feature>
<evidence type="ECO:0000259" key="7">
    <source>
        <dbReference type="Pfam" id="PF03065"/>
    </source>
</evidence>
<feature type="domain" description="Glycosyltransferase subfamily 4-like N-terminal" evidence="9">
    <location>
        <begin position="600"/>
        <end position="772"/>
    </location>
</feature>
<feature type="binding site" evidence="4">
    <location>
        <position position="446"/>
    </location>
    <ligand>
        <name>substrate</name>
    </ligand>
</feature>
<evidence type="ECO:0000313" key="11">
    <source>
        <dbReference type="Proteomes" id="UP000318521"/>
    </source>
</evidence>